<protein>
    <submittedName>
        <fullName evidence="1">Uncharacterized protein</fullName>
    </submittedName>
</protein>
<name>A0ACD3AJJ7_9AGAR</name>
<reference evidence="1 2" key="1">
    <citation type="journal article" date="2019" name="Nat. Ecol. Evol.">
        <title>Megaphylogeny resolves global patterns of mushroom evolution.</title>
        <authorList>
            <person name="Varga T."/>
            <person name="Krizsan K."/>
            <person name="Foldi C."/>
            <person name="Dima B."/>
            <person name="Sanchez-Garcia M."/>
            <person name="Sanchez-Ramirez S."/>
            <person name="Szollosi G.J."/>
            <person name="Szarkandi J.G."/>
            <person name="Papp V."/>
            <person name="Albert L."/>
            <person name="Andreopoulos W."/>
            <person name="Angelini C."/>
            <person name="Antonin V."/>
            <person name="Barry K.W."/>
            <person name="Bougher N.L."/>
            <person name="Buchanan P."/>
            <person name="Buyck B."/>
            <person name="Bense V."/>
            <person name="Catcheside P."/>
            <person name="Chovatia M."/>
            <person name="Cooper J."/>
            <person name="Damon W."/>
            <person name="Desjardin D."/>
            <person name="Finy P."/>
            <person name="Geml J."/>
            <person name="Haridas S."/>
            <person name="Hughes K."/>
            <person name="Justo A."/>
            <person name="Karasinski D."/>
            <person name="Kautmanova I."/>
            <person name="Kiss B."/>
            <person name="Kocsube S."/>
            <person name="Kotiranta H."/>
            <person name="LaButti K.M."/>
            <person name="Lechner B.E."/>
            <person name="Liimatainen K."/>
            <person name="Lipzen A."/>
            <person name="Lukacs Z."/>
            <person name="Mihaltcheva S."/>
            <person name="Morgado L.N."/>
            <person name="Niskanen T."/>
            <person name="Noordeloos M.E."/>
            <person name="Ohm R.A."/>
            <person name="Ortiz-Santana B."/>
            <person name="Ovrebo C."/>
            <person name="Racz N."/>
            <person name="Riley R."/>
            <person name="Savchenko A."/>
            <person name="Shiryaev A."/>
            <person name="Soop K."/>
            <person name="Spirin V."/>
            <person name="Szebenyi C."/>
            <person name="Tomsovsky M."/>
            <person name="Tulloss R.E."/>
            <person name="Uehling J."/>
            <person name="Grigoriev I.V."/>
            <person name="Vagvolgyi C."/>
            <person name="Papp T."/>
            <person name="Martin F.M."/>
            <person name="Miettinen O."/>
            <person name="Hibbett D.S."/>
            <person name="Nagy L.G."/>
        </authorList>
    </citation>
    <scope>NUCLEOTIDE SEQUENCE [LARGE SCALE GENOMIC DNA]</scope>
    <source>
        <strain evidence="1 2">NL-1719</strain>
    </source>
</reference>
<evidence type="ECO:0000313" key="2">
    <source>
        <dbReference type="Proteomes" id="UP000308600"/>
    </source>
</evidence>
<accession>A0ACD3AJJ7</accession>
<proteinExistence type="predicted"/>
<sequence length="171" mass="19694">MSPSIPQTLASSFPLRADLFATFVMDFVDLLPTEPSLEYWGQFFSAWSPPVFQTDKERDDYLNECWNVFCSINAFYLGCPAEEYSNTWSVMQDSWFKTWLEPHQANEPLCWMPEPYLSLCKMLDIGEEEIKMMLKSTLSRTQRQGLGNDLTAIAHEALHVAKALRSDSMET</sequence>
<dbReference type="Proteomes" id="UP000308600">
    <property type="component" value="Unassembled WGS sequence"/>
</dbReference>
<organism evidence="1 2">
    <name type="scientific">Pluteus cervinus</name>
    <dbReference type="NCBI Taxonomy" id="181527"/>
    <lineage>
        <taxon>Eukaryota</taxon>
        <taxon>Fungi</taxon>
        <taxon>Dikarya</taxon>
        <taxon>Basidiomycota</taxon>
        <taxon>Agaricomycotina</taxon>
        <taxon>Agaricomycetes</taxon>
        <taxon>Agaricomycetidae</taxon>
        <taxon>Agaricales</taxon>
        <taxon>Pluteineae</taxon>
        <taxon>Pluteaceae</taxon>
        <taxon>Pluteus</taxon>
    </lineage>
</organism>
<keyword evidence="2" id="KW-1185">Reference proteome</keyword>
<dbReference type="EMBL" id="ML208424">
    <property type="protein sequence ID" value="TFK65833.1"/>
    <property type="molecule type" value="Genomic_DNA"/>
</dbReference>
<evidence type="ECO:0000313" key="1">
    <source>
        <dbReference type="EMBL" id="TFK65833.1"/>
    </source>
</evidence>
<gene>
    <name evidence="1" type="ORF">BDN72DRAFT_962217</name>
</gene>